<dbReference type="EMBL" id="CACRZD030000014">
    <property type="protein sequence ID" value="CAA6670963.1"/>
    <property type="molecule type" value="Genomic_DNA"/>
</dbReference>
<evidence type="ECO:0000256" key="1">
    <source>
        <dbReference type="SAM" id="MobiDB-lite"/>
    </source>
</evidence>
<sequence>MENVVILKRGTVLKNPPSVEDCKPSSPAEKTPPIGGRAPGRSTDRQGSGSEIPQKHAPSSIGSPSLRGFRFRHISGPEFSPSSDVFLCGEGSCQQCRSGHKSIRFLLRLDLA</sequence>
<feature type="region of interest" description="Disordered" evidence="1">
    <location>
        <begin position="1"/>
        <end position="68"/>
    </location>
</feature>
<gene>
    <name evidence="2" type="ORF">SI7747_14017368</name>
</gene>
<dbReference type="EMBL" id="LR743601">
    <property type="protein sequence ID" value="CAA2631720.1"/>
    <property type="molecule type" value="Genomic_DNA"/>
</dbReference>
<protein>
    <submittedName>
        <fullName evidence="2">Uncharacterized protein</fullName>
    </submittedName>
</protein>
<dbReference type="AlphaFoldDB" id="A0A7I8JN02"/>
<accession>A0A7I8JN02</accession>
<reference evidence="2 3" key="1">
    <citation type="submission" date="2019-12" db="EMBL/GenBank/DDBJ databases">
        <authorList>
            <person name="Scholz U."/>
            <person name="Mascher M."/>
            <person name="Fiebig A."/>
        </authorList>
    </citation>
    <scope>NUCLEOTIDE SEQUENCE</scope>
</reference>
<dbReference type="Proteomes" id="UP001189122">
    <property type="component" value="Unassembled WGS sequence"/>
</dbReference>
<evidence type="ECO:0000313" key="3">
    <source>
        <dbReference type="Proteomes" id="UP001189122"/>
    </source>
</evidence>
<name>A0A7I8JN02_SPIIN</name>
<evidence type="ECO:0000313" key="2">
    <source>
        <dbReference type="EMBL" id="CAA2631720.1"/>
    </source>
</evidence>
<proteinExistence type="predicted"/>
<keyword evidence="3" id="KW-1185">Reference proteome</keyword>
<organism evidence="2">
    <name type="scientific">Spirodela intermedia</name>
    <name type="common">Intermediate duckweed</name>
    <dbReference type="NCBI Taxonomy" id="51605"/>
    <lineage>
        <taxon>Eukaryota</taxon>
        <taxon>Viridiplantae</taxon>
        <taxon>Streptophyta</taxon>
        <taxon>Embryophyta</taxon>
        <taxon>Tracheophyta</taxon>
        <taxon>Spermatophyta</taxon>
        <taxon>Magnoliopsida</taxon>
        <taxon>Liliopsida</taxon>
        <taxon>Araceae</taxon>
        <taxon>Lemnoideae</taxon>
        <taxon>Spirodela</taxon>
    </lineage>
</organism>